<dbReference type="InterPro" id="IPR007867">
    <property type="entry name" value="GMC_OxRtase_C"/>
</dbReference>
<evidence type="ECO:0000259" key="7">
    <source>
        <dbReference type="PROSITE" id="PS00624"/>
    </source>
</evidence>
<name>A0A2G9IAM7_9LAMI</name>
<dbReference type="OrthoDB" id="269227at2759"/>
<gene>
    <name evidence="8" type="ORF">CDL12_00432</name>
</gene>
<dbReference type="SUPFAM" id="SSF51905">
    <property type="entry name" value="FAD/NAD(P)-binding domain"/>
    <property type="match status" value="1"/>
</dbReference>
<dbReference type="Pfam" id="PF05199">
    <property type="entry name" value="GMC_oxred_C"/>
    <property type="match status" value="1"/>
</dbReference>
<dbReference type="PANTHER" id="PTHR45968">
    <property type="entry name" value="OSJNBA0019K04.7 PROTEIN"/>
    <property type="match status" value="1"/>
</dbReference>
<keyword evidence="8" id="KW-0456">Lyase</keyword>
<feature type="binding site" evidence="6">
    <location>
        <position position="512"/>
    </location>
    <ligand>
        <name>FAD</name>
        <dbReference type="ChEBI" id="CHEBI:57692"/>
    </ligand>
</feature>
<dbReference type="AlphaFoldDB" id="A0A2G9IAM7"/>
<comment type="caution">
    <text evidence="8">The sequence shown here is derived from an EMBL/GenBank/DDBJ whole genome shotgun (WGS) entry which is preliminary data.</text>
</comment>
<proteinExistence type="inferred from homology"/>
<dbReference type="SUPFAM" id="SSF54373">
    <property type="entry name" value="FAD-linked reductases, C-terminal domain"/>
    <property type="match status" value="1"/>
</dbReference>
<dbReference type="GO" id="GO:0016614">
    <property type="term" value="F:oxidoreductase activity, acting on CH-OH group of donors"/>
    <property type="evidence" value="ECO:0007669"/>
    <property type="project" value="InterPro"/>
</dbReference>
<dbReference type="InterPro" id="IPR051871">
    <property type="entry name" value="GMC_Oxidoreductase-Related"/>
</dbReference>
<reference evidence="9" key="1">
    <citation type="journal article" date="2018" name="Gigascience">
        <title>Genome assembly of the Pink Ipe (Handroanthus impetiginosus, Bignoniaceae), a highly valued, ecologically keystone Neotropical timber forest tree.</title>
        <authorList>
            <person name="Silva-Junior O.B."/>
            <person name="Grattapaglia D."/>
            <person name="Novaes E."/>
            <person name="Collevatti R.G."/>
        </authorList>
    </citation>
    <scope>NUCLEOTIDE SEQUENCE [LARGE SCALE GENOMIC DNA]</scope>
    <source>
        <strain evidence="9">cv. UFG-1</strain>
    </source>
</reference>
<keyword evidence="5 6" id="KW-0274">FAD</keyword>
<dbReference type="PANTHER" id="PTHR45968:SF31">
    <property type="entry name" value="GLUCOSE-METHANOL-CHOLINE (GMC) OXIDOREDUCTASE FAMILY PROTEIN"/>
    <property type="match status" value="1"/>
</dbReference>
<evidence type="ECO:0000256" key="6">
    <source>
        <dbReference type="PIRSR" id="PIRSR000137-2"/>
    </source>
</evidence>
<evidence type="ECO:0000256" key="3">
    <source>
        <dbReference type="ARBA" id="ARBA00022630"/>
    </source>
</evidence>
<dbReference type="Pfam" id="PF00732">
    <property type="entry name" value="GMC_oxred_N"/>
    <property type="match status" value="1"/>
</dbReference>
<dbReference type="GO" id="GO:0016829">
    <property type="term" value="F:lyase activity"/>
    <property type="evidence" value="ECO:0007669"/>
    <property type="project" value="UniProtKB-KW"/>
</dbReference>
<evidence type="ECO:0000256" key="5">
    <source>
        <dbReference type="ARBA" id="ARBA00022827"/>
    </source>
</evidence>
<dbReference type="PROSITE" id="PS00624">
    <property type="entry name" value="GMC_OXRED_2"/>
    <property type="match status" value="1"/>
</dbReference>
<evidence type="ECO:0000313" key="8">
    <source>
        <dbReference type="EMBL" id="PIN26808.1"/>
    </source>
</evidence>
<dbReference type="Gene3D" id="3.30.410.40">
    <property type="match status" value="3"/>
</dbReference>
<protein>
    <submittedName>
        <fullName evidence="8">Glucose dehydrogenase/choline dehydrogenase/mandelonitrile lyase (GMC oxidoreductase family)</fullName>
    </submittedName>
</protein>
<dbReference type="PIRSF" id="PIRSF000137">
    <property type="entry name" value="Alcohol_oxidase"/>
    <property type="match status" value="1"/>
</dbReference>
<sequence>MGPFTSFAKDATSAPLGSYYDYIIVGVGTAGCALAATLSVSAKVLLLERGGLPYDHPNVTHIIGFPATLADTSPVSASQFFVSTDGVFNHRGSVLGSNSAINAGFFTRASREYMREVGWEPRLVNESYEWVEKKVAFRPRVLAWQAAVREGLREAGVLPYKGHRHTVADSLEYAEPTRITIYLRAMAQQIFFRTLPGGQKPKAFGVFFKDFDGIKHLAYLNSEPTSEVILCAGALGSPQLLMLSGIGPANHLRANGIRVILNQPVVGQGMSDNPMNVVMVPLTRPLEISLIEAIGITNVGSYIEAASGFIISFVWASLYHEYTLVLDSKKLKSLQPLALYYLTLNSFNFLILAGRKKNFTIQPWTMLTNLTLPETAVGSALFQNPDIQAGIILEKVMGPFSKGYLELQSNDPNDNPKIICVEGMEIIRKVVESQPLSTFRYPFTSFQSLMNLMLSVPINLRRKHLTASYSLEKFYMDTVMTIWHYHGGCQVNKVVDHDYKVLGVDALQVVDGSTFYNSLGTNPQATVMMLGRYVG</sequence>
<comment type="cofactor">
    <cofactor evidence="1 6">
        <name>FAD</name>
        <dbReference type="ChEBI" id="CHEBI:57692"/>
    </cofactor>
</comment>
<keyword evidence="3" id="KW-0285">Flavoprotein</keyword>
<dbReference type="InterPro" id="IPR000172">
    <property type="entry name" value="GMC_OxRdtase_N"/>
</dbReference>
<feature type="binding site" evidence="6">
    <location>
        <position position="94"/>
    </location>
    <ligand>
        <name>FAD</name>
        <dbReference type="ChEBI" id="CHEBI:57692"/>
    </ligand>
</feature>
<dbReference type="Proteomes" id="UP000231279">
    <property type="component" value="Unassembled WGS sequence"/>
</dbReference>
<feature type="binding site" evidence="6">
    <location>
        <begin position="523"/>
        <end position="524"/>
    </location>
    <ligand>
        <name>FAD</name>
        <dbReference type="ChEBI" id="CHEBI:57692"/>
    </ligand>
</feature>
<feature type="binding site" evidence="6">
    <location>
        <begin position="48"/>
        <end position="49"/>
    </location>
    <ligand>
        <name>FAD</name>
        <dbReference type="ChEBI" id="CHEBI:57692"/>
    </ligand>
</feature>
<keyword evidence="9" id="KW-1185">Reference proteome</keyword>
<dbReference type="GO" id="GO:0050660">
    <property type="term" value="F:flavin adenine dinucleotide binding"/>
    <property type="evidence" value="ECO:0007669"/>
    <property type="project" value="InterPro"/>
</dbReference>
<comment type="similarity">
    <text evidence="2">Belongs to the GMC oxidoreductase family.</text>
</comment>
<evidence type="ECO:0000256" key="1">
    <source>
        <dbReference type="ARBA" id="ARBA00001974"/>
    </source>
</evidence>
<organism evidence="8 9">
    <name type="scientific">Handroanthus impetiginosus</name>
    <dbReference type="NCBI Taxonomy" id="429701"/>
    <lineage>
        <taxon>Eukaryota</taxon>
        <taxon>Viridiplantae</taxon>
        <taxon>Streptophyta</taxon>
        <taxon>Embryophyta</taxon>
        <taxon>Tracheophyta</taxon>
        <taxon>Spermatophyta</taxon>
        <taxon>Magnoliopsida</taxon>
        <taxon>eudicotyledons</taxon>
        <taxon>Gunneridae</taxon>
        <taxon>Pentapetalae</taxon>
        <taxon>asterids</taxon>
        <taxon>lamiids</taxon>
        <taxon>Lamiales</taxon>
        <taxon>Bignoniaceae</taxon>
        <taxon>Crescentiina</taxon>
        <taxon>Tabebuia alliance</taxon>
        <taxon>Handroanthus</taxon>
    </lineage>
</organism>
<keyword evidence="4" id="KW-0732">Signal</keyword>
<feature type="binding site" evidence="6">
    <location>
        <begin position="483"/>
        <end position="484"/>
    </location>
    <ligand>
        <name>FAD</name>
        <dbReference type="ChEBI" id="CHEBI:57692"/>
    </ligand>
</feature>
<dbReference type="STRING" id="429701.A0A2G9IAM7"/>
<evidence type="ECO:0000256" key="2">
    <source>
        <dbReference type="ARBA" id="ARBA00010790"/>
    </source>
</evidence>
<dbReference type="Gene3D" id="3.50.50.60">
    <property type="entry name" value="FAD/NAD(P)-binding domain"/>
    <property type="match status" value="3"/>
</dbReference>
<dbReference type="EMBL" id="NKXS01000044">
    <property type="protein sequence ID" value="PIN26808.1"/>
    <property type="molecule type" value="Genomic_DNA"/>
</dbReference>
<evidence type="ECO:0000313" key="9">
    <source>
        <dbReference type="Proteomes" id="UP000231279"/>
    </source>
</evidence>
<accession>A0A2G9IAM7</accession>
<evidence type="ECO:0000256" key="4">
    <source>
        <dbReference type="ARBA" id="ARBA00022729"/>
    </source>
</evidence>
<dbReference type="InterPro" id="IPR036188">
    <property type="entry name" value="FAD/NAD-bd_sf"/>
</dbReference>
<dbReference type="InterPro" id="IPR012132">
    <property type="entry name" value="GMC_OxRdtase"/>
</dbReference>
<feature type="domain" description="Glucose-methanol-choline oxidoreductase N-terminal" evidence="7">
    <location>
        <begin position="233"/>
        <end position="247"/>
    </location>
</feature>